<sequence>MQLLTYSSSNAIVAAASDTLSTSVSLPTSHPIAQKNVATPSVDASMRYTLAEGEFDSEALPGSPPLLVLYRIRKRHIDRTVRR</sequence>
<evidence type="ECO:0000313" key="2">
    <source>
        <dbReference type="Proteomes" id="UP000287166"/>
    </source>
</evidence>
<name>A0A401GVE2_9APHY</name>
<keyword evidence="2" id="KW-1185">Reference proteome</keyword>
<evidence type="ECO:0000313" key="1">
    <source>
        <dbReference type="EMBL" id="GBE86201.1"/>
    </source>
</evidence>
<gene>
    <name evidence="1" type="ORF">SCP_0900800</name>
</gene>
<dbReference type="Proteomes" id="UP000287166">
    <property type="component" value="Unassembled WGS sequence"/>
</dbReference>
<accession>A0A401GVE2</accession>
<dbReference type="InParanoid" id="A0A401GVE2"/>
<protein>
    <submittedName>
        <fullName evidence="1">Uncharacterized protein</fullName>
    </submittedName>
</protein>
<dbReference type="GeneID" id="38783118"/>
<reference evidence="1 2" key="1">
    <citation type="journal article" date="2018" name="Sci. Rep.">
        <title>Genome sequence of the cauliflower mushroom Sparassis crispa (Hanabiratake) and its association with beneficial usage.</title>
        <authorList>
            <person name="Kiyama R."/>
            <person name="Furutani Y."/>
            <person name="Kawaguchi K."/>
            <person name="Nakanishi T."/>
        </authorList>
    </citation>
    <scope>NUCLEOTIDE SEQUENCE [LARGE SCALE GENOMIC DNA]</scope>
</reference>
<comment type="caution">
    <text evidence="1">The sequence shown here is derived from an EMBL/GenBank/DDBJ whole genome shotgun (WGS) entry which is preliminary data.</text>
</comment>
<dbReference type="AlphaFoldDB" id="A0A401GVE2"/>
<dbReference type="RefSeq" id="XP_027617114.1">
    <property type="nucleotide sequence ID" value="XM_027761313.1"/>
</dbReference>
<proteinExistence type="predicted"/>
<organism evidence="1 2">
    <name type="scientific">Sparassis crispa</name>
    <dbReference type="NCBI Taxonomy" id="139825"/>
    <lineage>
        <taxon>Eukaryota</taxon>
        <taxon>Fungi</taxon>
        <taxon>Dikarya</taxon>
        <taxon>Basidiomycota</taxon>
        <taxon>Agaricomycotina</taxon>
        <taxon>Agaricomycetes</taxon>
        <taxon>Polyporales</taxon>
        <taxon>Sparassidaceae</taxon>
        <taxon>Sparassis</taxon>
    </lineage>
</organism>
<dbReference type="EMBL" id="BFAD01000009">
    <property type="protein sequence ID" value="GBE86201.1"/>
    <property type="molecule type" value="Genomic_DNA"/>
</dbReference>